<dbReference type="VEuPathDB" id="FungiDB:H310_07371"/>
<evidence type="ECO:0000256" key="1">
    <source>
        <dbReference type="SAM" id="Coils"/>
    </source>
</evidence>
<dbReference type="OrthoDB" id="77827at2759"/>
<evidence type="ECO:0000313" key="3">
    <source>
        <dbReference type="EMBL" id="ETW00845.1"/>
    </source>
</evidence>
<dbReference type="EMBL" id="KI913964">
    <property type="protein sequence ID" value="ETW00845.1"/>
    <property type="molecule type" value="Genomic_DNA"/>
</dbReference>
<feature type="coiled-coil region" evidence="1">
    <location>
        <begin position="106"/>
        <end position="133"/>
    </location>
</feature>
<protein>
    <submittedName>
        <fullName evidence="3">Uncharacterized protein</fullName>
    </submittedName>
</protein>
<evidence type="ECO:0000256" key="2">
    <source>
        <dbReference type="SAM" id="MobiDB-lite"/>
    </source>
</evidence>
<dbReference type="GeneID" id="20084421"/>
<feature type="compositionally biased region" description="Low complexity" evidence="2">
    <location>
        <begin position="27"/>
        <end position="39"/>
    </location>
</feature>
<keyword evidence="1" id="KW-0175">Coiled coil</keyword>
<sequence length="152" mass="17196">MSTALRRCAVHLRRTKTPARRFNSGTPQGPAEAAPGHHGPTPPPPHGELKWANRLNDMERKFKSFSSGEFHGQHRYKGPLWGFLGGAFVGYVARPGKESTLDVEELRRLRHVARDLQDESRELKSRLALMQQTIDQIRIVQHQHAIPPRPCA</sequence>
<dbReference type="RefSeq" id="XP_008870980.1">
    <property type="nucleotide sequence ID" value="XM_008872758.1"/>
</dbReference>
<dbReference type="AlphaFoldDB" id="A0A024U3P9"/>
<name>A0A024U3P9_9STRA</name>
<proteinExistence type="predicted"/>
<organism evidence="3">
    <name type="scientific">Aphanomyces invadans</name>
    <dbReference type="NCBI Taxonomy" id="157072"/>
    <lineage>
        <taxon>Eukaryota</taxon>
        <taxon>Sar</taxon>
        <taxon>Stramenopiles</taxon>
        <taxon>Oomycota</taxon>
        <taxon>Saprolegniomycetes</taxon>
        <taxon>Saprolegniales</taxon>
        <taxon>Verrucalvaceae</taxon>
        <taxon>Aphanomyces</taxon>
    </lineage>
</organism>
<reference evidence="3" key="1">
    <citation type="submission" date="2013-12" db="EMBL/GenBank/DDBJ databases">
        <title>The Genome Sequence of Aphanomyces invadans NJM9701.</title>
        <authorList>
            <consortium name="The Broad Institute Genomics Platform"/>
            <person name="Russ C."/>
            <person name="Tyler B."/>
            <person name="van West P."/>
            <person name="Dieguez-Uribeondo J."/>
            <person name="Young S.K."/>
            <person name="Zeng Q."/>
            <person name="Gargeya S."/>
            <person name="Fitzgerald M."/>
            <person name="Abouelleil A."/>
            <person name="Alvarado L."/>
            <person name="Chapman S.B."/>
            <person name="Gainer-Dewar J."/>
            <person name="Goldberg J."/>
            <person name="Griggs A."/>
            <person name="Gujja S."/>
            <person name="Hansen M."/>
            <person name="Howarth C."/>
            <person name="Imamovic A."/>
            <person name="Ireland A."/>
            <person name="Larimer J."/>
            <person name="McCowan C."/>
            <person name="Murphy C."/>
            <person name="Pearson M."/>
            <person name="Poon T.W."/>
            <person name="Priest M."/>
            <person name="Roberts A."/>
            <person name="Saif S."/>
            <person name="Shea T."/>
            <person name="Sykes S."/>
            <person name="Wortman J."/>
            <person name="Nusbaum C."/>
            <person name="Birren B."/>
        </authorList>
    </citation>
    <scope>NUCLEOTIDE SEQUENCE [LARGE SCALE GENOMIC DNA]</scope>
    <source>
        <strain evidence="3">NJM9701</strain>
    </source>
</reference>
<feature type="region of interest" description="Disordered" evidence="2">
    <location>
        <begin position="15"/>
        <end position="50"/>
    </location>
</feature>
<accession>A0A024U3P9</accession>
<gene>
    <name evidence="3" type="ORF">H310_07371</name>
</gene>